<dbReference type="OrthoDB" id="3543114at2"/>
<gene>
    <name evidence="2" type="ORF">SAMN05444920_1011056</name>
</gene>
<protein>
    <submittedName>
        <fullName evidence="2">STAS domain-containing protein</fullName>
    </submittedName>
</protein>
<reference evidence="2 3" key="1">
    <citation type="submission" date="2016-10" db="EMBL/GenBank/DDBJ databases">
        <authorList>
            <person name="de Groot N.N."/>
        </authorList>
    </citation>
    <scope>NUCLEOTIDE SEQUENCE [LARGE SCALE GENOMIC DNA]</scope>
    <source>
        <strain evidence="2 3">CGMCC 4.7037</strain>
    </source>
</reference>
<name>A0A1H5W1N5_9ACTN</name>
<dbReference type="InterPro" id="IPR002645">
    <property type="entry name" value="STAS_dom"/>
</dbReference>
<dbReference type="Proteomes" id="UP000236732">
    <property type="component" value="Unassembled WGS sequence"/>
</dbReference>
<feature type="domain" description="STAS" evidence="1">
    <location>
        <begin position="40"/>
        <end position="130"/>
    </location>
</feature>
<evidence type="ECO:0000313" key="3">
    <source>
        <dbReference type="Proteomes" id="UP000236732"/>
    </source>
</evidence>
<proteinExistence type="predicted"/>
<dbReference type="AlphaFoldDB" id="A0A1H5W1N5"/>
<dbReference type="InterPro" id="IPR036513">
    <property type="entry name" value="STAS_dom_sf"/>
</dbReference>
<dbReference type="PROSITE" id="PS50801">
    <property type="entry name" value="STAS"/>
    <property type="match status" value="1"/>
</dbReference>
<dbReference type="SUPFAM" id="SSF52091">
    <property type="entry name" value="SpoIIaa-like"/>
    <property type="match status" value="1"/>
</dbReference>
<dbReference type="RefSeq" id="WP_146103543.1">
    <property type="nucleotide sequence ID" value="NZ_FNVT01000001.1"/>
</dbReference>
<evidence type="ECO:0000259" key="1">
    <source>
        <dbReference type="PROSITE" id="PS50801"/>
    </source>
</evidence>
<sequence length="130" mass="14109">MLLISRLAMGTMLSMGPCGPERPGELRLESERLLYTDTLLWVGLVERPGRSELRLIGEIDFSNGAAVAGILATARGIAGRLVVDLDRLTFIDVAGIRVLATFCEESAVLFTNVPDSVSRVSELLELPPLR</sequence>
<dbReference type="EMBL" id="FNVT01000001">
    <property type="protein sequence ID" value="SEF93370.1"/>
    <property type="molecule type" value="Genomic_DNA"/>
</dbReference>
<organism evidence="2 3">
    <name type="scientific">Nonomuraea solani</name>
    <dbReference type="NCBI Taxonomy" id="1144553"/>
    <lineage>
        <taxon>Bacteria</taxon>
        <taxon>Bacillati</taxon>
        <taxon>Actinomycetota</taxon>
        <taxon>Actinomycetes</taxon>
        <taxon>Streptosporangiales</taxon>
        <taxon>Streptosporangiaceae</taxon>
        <taxon>Nonomuraea</taxon>
    </lineage>
</organism>
<dbReference type="CDD" id="cd07043">
    <property type="entry name" value="STAS_anti-anti-sigma_factors"/>
    <property type="match status" value="1"/>
</dbReference>
<dbReference type="Gene3D" id="3.30.750.24">
    <property type="entry name" value="STAS domain"/>
    <property type="match status" value="1"/>
</dbReference>
<accession>A0A1H5W1N5</accession>
<dbReference type="Pfam" id="PF01740">
    <property type="entry name" value="STAS"/>
    <property type="match status" value="1"/>
</dbReference>
<keyword evidence="3" id="KW-1185">Reference proteome</keyword>
<evidence type="ECO:0000313" key="2">
    <source>
        <dbReference type="EMBL" id="SEF93370.1"/>
    </source>
</evidence>